<reference evidence="3" key="3">
    <citation type="submission" date="2020-12" db="UniProtKB">
        <authorList>
            <consortium name="EnsemblPlants"/>
        </authorList>
    </citation>
    <scope>IDENTIFICATION</scope>
</reference>
<accession>A0A2K1IJI1</accession>
<evidence type="ECO:0000313" key="2">
    <source>
        <dbReference type="EMBL" id="PNR29434.1"/>
    </source>
</evidence>
<organism evidence="2">
    <name type="scientific">Physcomitrium patens</name>
    <name type="common">Spreading-leaved earth moss</name>
    <name type="synonym">Physcomitrella patens</name>
    <dbReference type="NCBI Taxonomy" id="3218"/>
    <lineage>
        <taxon>Eukaryota</taxon>
        <taxon>Viridiplantae</taxon>
        <taxon>Streptophyta</taxon>
        <taxon>Embryophyta</taxon>
        <taxon>Bryophyta</taxon>
        <taxon>Bryophytina</taxon>
        <taxon>Bryopsida</taxon>
        <taxon>Funariidae</taxon>
        <taxon>Funariales</taxon>
        <taxon>Funariaceae</taxon>
        <taxon>Physcomitrium</taxon>
    </lineage>
</organism>
<sequence>MLNAGNMQVLRISQLHVGMVIAFNKKIGDYKKEDPLGSSSSTASSIEDFNQ</sequence>
<evidence type="ECO:0000313" key="4">
    <source>
        <dbReference type="Proteomes" id="UP000006727"/>
    </source>
</evidence>
<dbReference type="Gramene" id="Pp3c23_15520V3.2">
    <property type="protein sequence ID" value="PAC:32949197.CDS.1"/>
    <property type="gene ID" value="Pp3c23_15520"/>
</dbReference>
<dbReference type="Proteomes" id="UP000006727">
    <property type="component" value="Chromosome 23"/>
</dbReference>
<proteinExistence type="predicted"/>
<gene>
    <name evidence="2" type="ORF">PHYPA_028127</name>
</gene>
<name>A0A2K1IJI1_PHYPA</name>
<dbReference type="EMBL" id="ABEU02000023">
    <property type="protein sequence ID" value="PNR29434.1"/>
    <property type="molecule type" value="Genomic_DNA"/>
</dbReference>
<evidence type="ECO:0000313" key="3">
    <source>
        <dbReference type="EnsemblPlants" id="PAC:32949196.CDS.1"/>
    </source>
</evidence>
<reference evidence="2 4" key="1">
    <citation type="journal article" date="2008" name="Science">
        <title>The Physcomitrella genome reveals evolutionary insights into the conquest of land by plants.</title>
        <authorList>
            <person name="Rensing S."/>
            <person name="Lang D."/>
            <person name="Zimmer A."/>
            <person name="Terry A."/>
            <person name="Salamov A."/>
            <person name="Shapiro H."/>
            <person name="Nishiyama T."/>
            <person name="Perroud P.-F."/>
            <person name="Lindquist E."/>
            <person name="Kamisugi Y."/>
            <person name="Tanahashi T."/>
            <person name="Sakakibara K."/>
            <person name="Fujita T."/>
            <person name="Oishi K."/>
            <person name="Shin-I T."/>
            <person name="Kuroki Y."/>
            <person name="Toyoda A."/>
            <person name="Suzuki Y."/>
            <person name="Hashimoto A."/>
            <person name="Yamaguchi K."/>
            <person name="Sugano A."/>
            <person name="Kohara Y."/>
            <person name="Fujiyama A."/>
            <person name="Anterola A."/>
            <person name="Aoki S."/>
            <person name="Ashton N."/>
            <person name="Barbazuk W.B."/>
            <person name="Barker E."/>
            <person name="Bennetzen J."/>
            <person name="Bezanilla M."/>
            <person name="Blankenship R."/>
            <person name="Cho S.H."/>
            <person name="Dutcher S."/>
            <person name="Estelle M."/>
            <person name="Fawcett J.A."/>
            <person name="Gundlach H."/>
            <person name="Hanada K."/>
            <person name="Heyl A."/>
            <person name="Hicks K.A."/>
            <person name="Hugh J."/>
            <person name="Lohr M."/>
            <person name="Mayer K."/>
            <person name="Melkozernov A."/>
            <person name="Murata T."/>
            <person name="Nelson D."/>
            <person name="Pils B."/>
            <person name="Prigge M."/>
            <person name="Reiss B."/>
            <person name="Renner T."/>
            <person name="Rombauts S."/>
            <person name="Rushton P."/>
            <person name="Sanderfoot A."/>
            <person name="Schween G."/>
            <person name="Shiu S.-H."/>
            <person name="Stueber K."/>
            <person name="Theodoulou F.L."/>
            <person name="Tu H."/>
            <person name="Van de Peer Y."/>
            <person name="Verrier P.J."/>
            <person name="Waters E."/>
            <person name="Wood A."/>
            <person name="Yang L."/>
            <person name="Cove D."/>
            <person name="Cuming A."/>
            <person name="Hasebe M."/>
            <person name="Lucas S."/>
            <person name="Mishler D.B."/>
            <person name="Reski R."/>
            <person name="Grigoriev I."/>
            <person name="Quatrano R.S."/>
            <person name="Boore J.L."/>
        </authorList>
    </citation>
    <scope>NUCLEOTIDE SEQUENCE [LARGE SCALE GENOMIC DNA]</scope>
    <source>
        <strain evidence="3 4">cv. Gransden 2004</strain>
    </source>
</reference>
<reference evidence="2 4" key="2">
    <citation type="journal article" date="2018" name="Plant J.">
        <title>The Physcomitrella patens chromosome-scale assembly reveals moss genome structure and evolution.</title>
        <authorList>
            <person name="Lang D."/>
            <person name="Ullrich K.K."/>
            <person name="Murat F."/>
            <person name="Fuchs J."/>
            <person name="Jenkins J."/>
            <person name="Haas F.B."/>
            <person name="Piednoel M."/>
            <person name="Gundlach H."/>
            <person name="Van Bel M."/>
            <person name="Meyberg R."/>
            <person name="Vives C."/>
            <person name="Morata J."/>
            <person name="Symeonidi A."/>
            <person name="Hiss M."/>
            <person name="Muchero W."/>
            <person name="Kamisugi Y."/>
            <person name="Saleh O."/>
            <person name="Blanc G."/>
            <person name="Decker E.L."/>
            <person name="van Gessel N."/>
            <person name="Grimwood J."/>
            <person name="Hayes R.D."/>
            <person name="Graham S.W."/>
            <person name="Gunter L.E."/>
            <person name="McDaniel S.F."/>
            <person name="Hoernstein S.N.W."/>
            <person name="Larsson A."/>
            <person name="Li F.W."/>
            <person name="Perroud P.F."/>
            <person name="Phillips J."/>
            <person name="Ranjan P."/>
            <person name="Rokshar D.S."/>
            <person name="Rothfels C.J."/>
            <person name="Schneider L."/>
            <person name="Shu S."/>
            <person name="Stevenson D.W."/>
            <person name="Thummler F."/>
            <person name="Tillich M."/>
            <person name="Villarreal Aguilar J.C."/>
            <person name="Widiez T."/>
            <person name="Wong G.K."/>
            <person name="Wymore A."/>
            <person name="Zhang Y."/>
            <person name="Zimmer A.D."/>
            <person name="Quatrano R.S."/>
            <person name="Mayer K.F.X."/>
            <person name="Goodstein D."/>
            <person name="Casacuberta J.M."/>
            <person name="Vandepoele K."/>
            <person name="Reski R."/>
            <person name="Cuming A.C."/>
            <person name="Tuskan G.A."/>
            <person name="Maumus F."/>
            <person name="Salse J."/>
            <person name="Schmutz J."/>
            <person name="Rensing S.A."/>
        </authorList>
    </citation>
    <scope>NUCLEOTIDE SEQUENCE [LARGE SCALE GENOMIC DNA]</scope>
    <source>
        <strain evidence="3 4">cv. Gransden 2004</strain>
    </source>
</reference>
<dbReference type="AlphaFoldDB" id="A0A2K1IJI1"/>
<evidence type="ECO:0000256" key="1">
    <source>
        <dbReference type="SAM" id="MobiDB-lite"/>
    </source>
</evidence>
<dbReference type="EnsemblPlants" id="Pp3c23_15520V3.2">
    <property type="protein sequence ID" value="PAC:32949197.CDS.1"/>
    <property type="gene ID" value="Pp3c23_15520"/>
</dbReference>
<dbReference type="InParanoid" id="A0A2K1IJI1"/>
<keyword evidence="4" id="KW-1185">Reference proteome</keyword>
<dbReference type="Gramene" id="Pp3c23_15520V3.1">
    <property type="protein sequence ID" value="PAC:32949196.CDS.1"/>
    <property type="gene ID" value="Pp3c23_15520"/>
</dbReference>
<protein>
    <submittedName>
        <fullName evidence="2 3">Uncharacterized protein</fullName>
    </submittedName>
</protein>
<dbReference type="EnsemblPlants" id="Pp3c23_15520V3.1">
    <property type="protein sequence ID" value="PAC:32949196.CDS.1"/>
    <property type="gene ID" value="Pp3c23_15520"/>
</dbReference>
<feature type="compositionally biased region" description="Polar residues" evidence="1">
    <location>
        <begin position="37"/>
        <end position="51"/>
    </location>
</feature>
<feature type="region of interest" description="Disordered" evidence="1">
    <location>
        <begin position="30"/>
        <end position="51"/>
    </location>
</feature>